<reference evidence="1" key="2">
    <citation type="journal article" date="2023" name="IMA Fungus">
        <title>Comparative genomic study of the Penicillium genus elucidates a diverse pangenome and 15 lateral gene transfer events.</title>
        <authorList>
            <person name="Petersen C."/>
            <person name="Sorensen T."/>
            <person name="Nielsen M.R."/>
            <person name="Sondergaard T.E."/>
            <person name="Sorensen J.L."/>
            <person name="Fitzpatrick D.A."/>
            <person name="Frisvad J.C."/>
            <person name="Nielsen K.L."/>
        </authorList>
    </citation>
    <scope>NUCLEOTIDE SEQUENCE</scope>
    <source>
        <strain evidence="1">IBT 34128</strain>
    </source>
</reference>
<dbReference type="GeneID" id="81398414"/>
<dbReference type="AlphaFoldDB" id="A0A9W9ELU0"/>
<gene>
    <name evidence="1" type="ORF">NUU61_008720</name>
</gene>
<evidence type="ECO:0000313" key="2">
    <source>
        <dbReference type="Proteomes" id="UP001141434"/>
    </source>
</evidence>
<reference evidence="1" key="1">
    <citation type="submission" date="2022-11" db="EMBL/GenBank/DDBJ databases">
        <authorList>
            <person name="Petersen C."/>
        </authorList>
    </citation>
    <scope>NUCLEOTIDE SEQUENCE</scope>
    <source>
        <strain evidence="1">IBT 34128</strain>
    </source>
</reference>
<dbReference type="RefSeq" id="XP_056507538.1">
    <property type="nucleotide sequence ID" value="XM_056659245.1"/>
</dbReference>
<dbReference type="OrthoDB" id="2322999at2759"/>
<evidence type="ECO:0000313" key="1">
    <source>
        <dbReference type="EMBL" id="KAJ5084141.1"/>
    </source>
</evidence>
<keyword evidence="2" id="KW-1185">Reference proteome</keyword>
<sequence length="105" mass="11866">MATKKLYGHVFCLRDDGTFFPNEFLEGESNIRDAVVDPAFFKELASFININCLANLLALEYLVRFEDGVKSMELMVGEDSTVAVDEKDVVGFGQHRLTTGWHFQV</sequence>
<dbReference type="EMBL" id="JAPMSZ010000011">
    <property type="protein sequence ID" value="KAJ5084141.1"/>
    <property type="molecule type" value="Genomic_DNA"/>
</dbReference>
<accession>A0A9W9ELU0</accession>
<proteinExistence type="predicted"/>
<organism evidence="1 2">
    <name type="scientific">Penicillium alfredii</name>
    <dbReference type="NCBI Taxonomy" id="1506179"/>
    <lineage>
        <taxon>Eukaryota</taxon>
        <taxon>Fungi</taxon>
        <taxon>Dikarya</taxon>
        <taxon>Ascomycota</taxon>
        <taxon>Pezizomycotina</taxon>
        <taxon>Eurotiomycetes</taxon>
        <taxon>Eurotiomycetidae</taxon>
        <taxon>Eurotiales</taxon>
        <taxon>Aspergillaceae</taxon>
        <taxon>Penicillium</taxon>
    </lineage>
</organism>
<name>A0A9W9ELU0_9EURO</name>
<dbReference type="Proteomes" id="UP001141434">
    <property type="component" value="Unassembled WGS sequence"/>
</dbReference>
<protein>
    <submittedName>
        <fullName evidence="1">Uncharacterized protein</fullName>
    </submittedName>
</protein>
<comment type="caution">
    <text evidence="1">The sequence shown here is derived from an EMBL/GenBank/DDBJ whole genome shotgun (WGS) entry which is preliminary data.</text>
</comment>